<feature type="region of interest" description="Disordered" evidence="1">
    <location>
        <begin position="611"/>
        <end position="647"/>
    </location>
</feature>
<sequence length="852" mass="92600">MQPTHLPRGNQPIHPSTDLRCHLDAVVANYLLQNSWPGDTELVDSWPGLRALVIVLCHILSFLPPSERSSAPFSQLVTQNPVLKLAWLHVTIPPTKEYETLHSHIRSLLHKPGQPLPTLLNVLQSDLMRTSLLSRKEFLLFHTQSYLLRPGPSQAWQPAATFTPKEIADKSMIVWDGSKPLADMIAKKFVCLASDNGWFYAQFCNFPLFTFVHYTPSSNGSPKFTDIQTFQFSARAVTSTPDNPSSYMLKEVRVSYTLIAVVRLGSDDGSVDYPRLYALNGGNIPCPSNAQKSMGPNKWRVGHPGSQYVLLYASTTMPFGMRHEQIPEYQEFHTLDAEAMQQIDMLGDPAIDYEEVVPRGAVTTIQNTGTPSVPPTQHEKASNPQMEKQPAVIKHTTFPQASSQASSLASSRVTSQAPAAKLDLRLPPKPPAAEERTEALQEPAMSPDTFFLNPSQHPATPPDREGDPGETASVFDQEELDDDFDIHANPFGFPSLEDTGGPGAVGPVNNDVQTSTTQSSQTALGHAPSNPSPAAQSGQNAPAFVPAPTPTASQARAVLGLPATVSPQSPPGETPQGPSVCPTANLVTMTPTHTQQQQNPPALNQSFEFSQSATGGFGFGASQNPTSLPMQTPNSVPQQRHGHPTMQVPPTPTPLAAPRAGVPTHHPPHPLVFRQGPSNPIQQQPGFMPNNPLQPPHPFQVLSLAQQQNAVPSGHVFGPLRVHRRKAVPNFGVQAASPYTITAPTKDGFINWDDVESSSNQNHKGEERQPTPPPLGGDDRTRWKEAEWPKCQDIRPVEGGPPLDVPSIITPLVEVERVAFAPSIFHWSASLRFPGNIAELAYELALPVLASY</sequence>
<dbReference type="AlphaFoldDB" id="A0A9Q0AIQ8"/>
<feature type="compositionally biased region" description="Low complexity" evidence="1">
    <location>
        <begin position="541"/>
        <end position="550"/>
    </location>
</feature>
<evidence type="ECO:0000313" key="3">
    <source>
        <dbReference type="Proteomes" id="UP000829685"/>
    </source>
</evidence>
<feature type="compositionally biased region" description="Polar residues" evidence="1">
    <location>
        <begin position="621"/>
        <end position="638"/>
    </location>
</feature>
<dbReference type="Proteomes" id="UP000829685">
    <property type="component" value="Unassembled WGS sequence"/>
</dbReference>
<accession>A0A9Q0AIQ8</accession>
<comment type="caution">
    <text evidence="2">The sequence shown here is derived from an EMBL/GenBank/DDBJ whole genome shotgun (WGS) entry which is preliminary data.</text>
</comment>
<keyword evidence="3" id="KW-1185">Reference proteome</keyword>
<feature type="region of interest" description="Disordered" evidence="1">
    <location>
        <begin position="484"/>
        <end position="550"/>
    </location>
</feature>
<proteinExistence type="predicted"/>
<feature type="compositionally biased region" description="Low complexity" evidence="1">
    <location>
        <begin position="400"/>
        <end position="417"/>
    </location>
</feature>
<name>A0A9Q0AIQ8_9PEZI</name>
<reference evidence="2" key="1">
    <citation type="submission" date="2021-03" db="EMBL/GenBank/DDBJ databases">
        <title>Revisited historic fungal species revealed as producer of novel bioactive compounds through whole genome sequencing and comparative genomics.</title>
        <authorList>
            <person name="Vignolle G.A."/>
            <person name="Hochenegger N."/>
            <person name="Mach R.L."/>
            <person name="Mach-Aigner A.R."/>
            <person name="Javad Rahimi M."/>
            <person name="Salim K.A."/>
            <person name="Chan C.M."/>
            <person name="Lim L.B.L."/>
            <person name="Cai F."/>
            <person name="Druzhinina I.S."/>
            <person name="U'Ren J.M."/>
            <person name="Derntl C."/>
        </authorList>
    </citation>
    <scope>NUCLEOTIDE SEQUENCE</scope>
    <source>
        <strain evidence="2">TUCIM 5799</strain>
    </source>
</reference>
<dbReference type="EMBL" id="JAFIMR010000050">
    <property type="protein sequence ID" value="KAI1855709.1"/>
    <property type="molecule type" value="Genomic_DNA"/>
</dbReference>
<protein>
    <submittedName>
        <fullName evidence="2">Uncharacterized protein</fullName>
    </submittedName>
</protein>
<feature type="compositionally biased region" description="Low complexity" evidence="1">
    <location>
        <begin position="513"/>
        <end position="522"/>
    </location>
</feature>
<feature type="region of interest" description="Disordered" evidence="1">
    <location>
        <begin position="365"/>
        <end position="471"/>
    </location>
</feature>
<gene>
    <name evidence="2" type="ORF">JX265_012154</name>
</gene>
<organism evidence="2 3">
    <name type="scientific">Neoarthrinium moseri</name>
    <dbReference type="NCBI Taxonomy" id="1658444"/>
    <lineage>
        <taxon>Eukaryota</taxon>
        <taxon>Fungi</taxon>
        <taxon>Dikarya</taxon>
        <taxon>Ascomycota</taxon>
        <taxon>Pezizomycotina</taxon>
        <taxon>Sordariomycetes</taxon>
        <taxon>Xylariomycetidae</taxon>
        <taxon>Amphisphaeriales</taxon>
        <taxon>Apiosporaceae</taxon>
        <taxon>Neoarthrinium</taxon>
    </lineage>
</organism>
<feature type="compositionally biased region" description="Basic and acidic residues" evidence="1">
    <location>
        <begin position="422"/>
        <end position="439"/>
    </location>
</feature>
<evidence type="ECO:0000256" key="1">
    <source>
        <dbReference type="SAM" id="MobiDB-lite"/>
    </source>
</evidence>
<evidence type="ECO:0000313" key="2">
    <source>
        <dbReference type="EMBL" id="KAI1855709.1"/>
    </source>
</evidence>
<feature type="region of interest" description="Disordered" evidence="1">
    <location>
        <begin position="562"/>
        <end position="585"/>
    </location>
</feature>
<feature type="region of interest" description="Disordered" evidence="1">
    <location>
        <begin position="750"/>
        <end position="781"/>
    </location>
</feature>